<sequence length="179" mass="20555">MDHRNEFSETLRNKCAACYRQFNKMEHLVEHMRTSYHSVHEPMCLICRKHCRSFESLREHLIGPLPKAECEKIFKERGCDICLTLLASRNALRTHKESCQLSRSNNGLLYRMTRLGLGFQDDLKISNGQGKVVALSCKMVGGGNDGSLHLCARVCLIDEHERILFESYVAPNIPITNYR</sequence>
<protein>
    <submittedName>
        <fullName evidence="6">Zinc finger protein 319-like</fullName>
    </submittedName>
</protein>
<reference evidence="6" key="2">
    <citation type="submission" date="2025-08" db="UniProtKB">
        <authorList>
            <consortium name="RefSeq"/>
        </authorList>
    </citation>
    <scope>IDENTIFICATION</scope>
</reference>
<accession>A0ABM1V2M5</accession>
<dbReference type="PROSITE" id="PS00028">
    <property type="entry name" value="ZINC_FINGER_C2H2_1"/>
    <property type="match status" value="1"/>
</dbReference>
<dbReference type="InterPro" id="IPR036397">
    <property type="entry name" value="RNaseH_sf"/>
</dbReference>
<dbReference type="PANTHER" id="PTHR12801:SF122">
    <property type="entry name" value="RNA EXONUCLEASE 4"/>
    <property type="match status" value="1"/>
</dbReference>
<feature type="domain" description="C2H2-type" evidence="4">
    <location>
        <begin position="13"/>
        <end position="42"/>
    </location>
</feature>
<keyword evidence="3" id="KW-0479">Metal-binding</keyword>
<keyword evidence="3" id="KW-0863">Zinc-finger</keyword>
<evidence type="ECO:0000256" key="3">
    <source>
        <dbReference type="PROSITE-ProRule" id="PRU00042"/>
    </source>
</evidence>
<dbReference type="GeneID" id="107010784"/>
<evidence type="ECO:0000256" key="1">
    <source>
        <dbReference type="ARBA" id="ARBA00022722"/>
    </source>
</evidence>
<dbReference type="InterPro" id="IPR047021">
    <property type="entry name" value="REXO1/3/4-like"/>
</dbReference>
<dbReference type="InterPro" id="IPR013087">
    <property type="entry name" value="Znf_C2H2_type"/>
</dbReference>
<dbReference type="Proteomes" id="UP000694930">
    <property type="component" value="Chromosome 2"/>
</dbReference>
<reference evidence="5" key="1">
    <citation type="journal article" date="2014" name="Nat. Genet.">
        <title>The genome of the stress-tolerant wild tomato species Solanum pennellii.</title>
        <authorList>
            <person name="Bolger A."/>
            <person name="Scossa F."/>
            <person name="Bolger M.E."/>
            <person name="Lanz C."/>
            <person name="Maumus F."/>
            <person name="Tohge T."/>
            <person name="Quesneville H."/>
            <person name="Alseekh S."/>
            <person name="Sorensen I."/>
            <person name="Lichtenstein G."/>
            <person name="Fich E.A."/>
            <person name="Conte M."/>
            <person name="Keller H."/>
            <person name="Schneeberger K."/>
            <person name="Schwacke R."/>
            <person name="Ofner I."/>
            <person name="Vrebalov J."/>
            <person name="Xu Y."/>
            <person name="Osorio S."/>
            <person name="Aflitos S.A."/>
            <person name="Schijlen E."/>
            <person name="Jimenez-Gomez J.M."/>
            <person name="Ryngajllo M."/>
            <person name="Kimura S."/>
            <person name="Kumar R."/>
            <person name="Koenig D."/>
            <person name="Headland L.R."/>
            <person name="Maloof J.N."/>
            <person name="Sinha N."/>
            <person name="van Ham R.C."/>
            <person name="Lankhorst R.K."/>
            <person name="Mao L."/>
            <person name="Vogel A."/>
            <person name="Arsova B."/>
            <person name="Panstruga R."/>
            <person name="Fei Z."/>
            <person name="Rose J.K."/>
            <person name="Zamir D."/>
            <person name="Carrari F."/>
            <person name="Giovannoni J.J."/>
            <person name="Weigel D."/>
            <person name="Usadel B."/>
            <person name="Fernie A.R."/>
        </authorList>
    </citation>
    <scope>NUCLEOTIDE SEQUENCE [LARGE SCALE GENOMIC DNA]</scope>
    <source>
        <strain evidence="5">cv. LA0716</strain>
    </source>
</reference>
<evidence type="ECO:0000256" key="2">
    <source>
        <dbReference type="ARBA" id="ARBA00022801"/>
    </source>
</evidence>
<dbReference type="Gene3D" id="3.30.420.10">
    <property type="entry name" value="Ribonuclease H-like superfamily/Ribonuclease H"/>
    <property type="match status" value="1"/>
</dbReference>
<keyword evidence="5" id="KW-1185">Reference proteome</keyword>
<dbReference type="PANTHER" id="PTHR12801">
    <property type="entry name" value="RNA EXONUCLEASE REXO1 / RECO3 FAMILY MEMBER-RELATED"/>
    <property type="match status" value="1"/>
</dbReference>
<name>A0ABM1V2M5_SOLPN</name>
<organism evidence="5 6">
    <name type="scientific">Solanum pennellii</name>
    <name type="common">Tomato</name>
    <name type="synonym">Lycopersicon pennellii</name>
    <dbReference type="NCBI Taxonomy" id="28526"/>
    <lineage>
        <taxon>Eukaryota</taxon>
        <taxon>Viridiplantae</taxon>
        <taxon>Streptophyta</taxon>
        <taxon>Embryophyta</taxon>
        <taxon>Tracheophyta</taxon>
        <taxon>Spermatophyta</taxon>
        <taxon>Magnoliopsida</taxon>
        <taxon>eudicotyledons</taxon>
        <taxon>Gunneridae</taxon>
        <taxon>Pentapetalae</taxon>
        <taxon>asterids</taxon>
        <taxon>lamiids</taxon>
        <taxon>Solanales</taxon>
        <taxon>Solanaceae</taxon>
        <taxon>Solanoideae</taxon>
        <taxon>Solaneae</taxon>
        <taxon>Solanum</taxon>
        <taxon>Solanum subgen. Lycopersicon</taxon>
    </lineage>
</organism>
<keyword evidence="1" id="KW-0540">Nuclease</keyword>
<evidence type="ECO:0000313" key="6">
    <source>
        <dbReference type="RefSeq" id="XP_027769993.1"/>
    </source>
</evidence>
<dbReference type="RefSeq" id="XP_027769993.1">
    <property type="nucleotide sequence ID" value="XM_027914192.1"/>
</dbReference>
<dbReference type="PROSITE" id="PS50157">
    <property type="entry name" value="ZINC_FINGER_C2H2_2"/>
    <property type="match status" value="1"/>
</dbReference>
<evidence type="ECO:0000259" key="4">
    <source>
        <dbReference type="PROSITE" id="PS50157"/>
    </source>
</evidence>
<proteinExistence type="predicted"/>
<keyword evidence="2" id="KW-0378">Hydrolase</keyword>
<evidence type="ECO:0000313" key="5">
    <source>
        <dbReference type="Proteomes" id="UP000694930"/>
    </source>
</evidence>
<keyword evidence="3" id="KW-0862">Zinc</keyword>
<gene>
    <name evidence="6" type="primary">LOC107010784</name>
</gene>